<dbReference type="EMBL" id="SLXI01000001">
    <property type="protein sequence ID" value="TCP14351.1"/>
    <property type="molecule type" value="Genomic_DNA"/>
</dbReference>
<comment type="caution">
    <text evidence="1">The sequence shown here is derived from an EMBL/GenBank/DDBJ whole genome shotgun (WGS) entry which is preliminary data.</text>
</comment>
<keyword evidence="2" id="KW-1185">Reference proteome</keyword>
<reference evidence="1 2" key="1">
    <citation type="submission" date="2019-03" db="EMBL/GenBank/DDBJ databases">
        <title>Genomic Encyclopedia of Type Strains, Phase IV (KMG-IV): sequencing the most valuable type-strain genomes for metagenomic binning, comparative biology and taxonomic classification.</title>
        <authorList>
            <person name="Goeker M."/>
        </authorList>
    </citation>
    <scope>NUCLEOTIDE SEQUENCE [LARGE SCALE GENOMIC DNA]</scope>
    <source>
        <strain evidence="1 2">DSM 28231</strain>
    </source>
</reference>
<protein>
    <submittedName>
        <fullName evidence="1">Uncharacterized protein</fullName>
    </submittedName>
</protein>
<dbReference type="RefSeq" id="WP_236824070.1">
    <property type="nucleotide sequence ID" value="NZ_CP016605.1"/>
</dbReference>
<dbReference type="Proteomes" id="UP000294841">
    <property type="component" value="Unassembled WGS sequence"/>
</dbReference>
<proteinExistence type="predicted"/>
<dbReference type="AlphaFoldDB" id="A0A4R2N396"/>
<accession>A0A4R2N396</accession>
<gene>
    <name evidence="1" type="ORF">EV697_101492</name>
</gene>
<sequence length="83" mass="9846">MEVQINLNTLSGFIPKNWTRDTHMILTQLQKDITHNAIQSWQSRKEGEHKVRFLQAMQVQYGAHFRFLNVHQKDEKTLLVTID</sequence>
<evidence type="ECO:0000313" key="2">
    <source>
        <dbReference type="Proteomes" id="UP000294841"/>
    </source>
</evidence>
<evidence type="ECO:0000313" key="1">
    <source>
        <dbReference type="EMBL" id="TCP14351.1"/>
    </source>
</evidence>
<organism evidence="1 2">
    <name type="scientific">Bisgaardia hudsonensis</name>
    <dbReference type="NCBI Taxonomy" id="109472"/>
    <lineage>
        <taxon>Bacteria</taxon>
        <taxon>Pseudomonadati</taxon>
        <taxon>Pseudomonadota</taxon>
        <taxon>Gammaproteobacteria</taxon>
        <taxon>Pasteurellales</taxon>
        <taxon>Pasteurellaceae</taxon>
        <taxon>Bisgaardia</taxon>
    </lineage>
</organism>
<name>A0A4R2N396_9PAST</name>